<dbReference type="PANTHER" id="PTHR11783">
    <property type="entry name" value="SULFOTRANSFERASE SULT"/>
    <property type="match status" value="1"/>
</dbReference>
<dbReference type="Pfam" id="PF00685">
    <property type="entry name" value="Sulfotransfer_1"/>
    <property type="match status" value="1"/>
</dbReference>
<dbReference type="WBParaSite" id="PTRK_0000355300.1">
    <property type="protein sequence ID" value="PTRK_0000355300.1"/>
    <property type="gene ID" value="PTRK_0000355300"/>
</dbReference>
<dbReference type="SUPFAM" id="SSF52540">
    <property type="entry name" value="P-loop containing nucleoside triphosphate hydrolases"/>
    <property type="match status" value="1"/>
</dbReference>
<protein>
    <submittedName>
        <fullName evidence="5">Sulfotransfer_1 domain-containing protein</fullName>
    </submittedName>
</protein>
<dbReference type="InterPro" id="IPR000863">
    <property type="entry name" value="Sulfotransferase_dom"/>
</dbReference>
<name>A0A0N4Z8F3_PARTI</name>
<keyword evidence="2" id="KW-0808">Transferase</keyword>
<organism evidence="4 5">
    <name type="scientific">Parastrongyloides trichosuri</name>
    <name type="common">Possum-specific nematode worm</name>
    <dbReference type="NCBI Taxonomy" id="131310"/>
    <lineage>
        <taxon>Eukaryota</taxon>
        <taxon>Metazoa</taxon>
        <taxon>Ecdysozoa</taxon>
        <taxon>Nematoda</taxon>
        <taxon>Chromadorea</taxon>
        <taxon>Rhabditida</taxon>
        <taxon>Tylenchina</taxon>
        <taxon>Panagrolaimomorpha</taxon>
        <taxon>Strongyloidoidea</taxon>
        <taxon>Strongyloididae</taxon>
        <taxon>Parastrongyloides</taxon>
    </lineage>
</organism>
<dbReference type="STRING" id="131310.A0A0N4Z8F3"/>
<feature type="domain" description="Sulfotransferase" evidence="3">
    <location>
        <begin position="65"/>
        <end position="305"/>
    </location>
</feature>
<dbReference type="AlphaFoldDB" id="A0A0N4Z8F3"/>
<evidence type="ECO:0000256" key="2">
    <source>
        <dbReference type="ARBA" id="ARBA00022679"/>
    </source>
</evidence>
<keyword evidence="4" id="KW-1185">Reference proteome</keyword>
<sequence>MESFPEDVQNAIIDCLFEMGEHANEVTMHIPKTKYPKLFEIDGILQQPFVSKKNLYSARELVPRDDDVFVVTTPKSGTTWNLFICLNLLRDNYMKGGSQEMFTDAPFLESFTKEVLDMFPVRRIFKTHFYYDWIPKSKTAKYIYTVRNPKDVLISYFHHIRNMKINEWEDGDFNVMFDMFMNDRIESGGYFMHVKSWLPHIHEENVLFLVYEEMCRDLKGNIIKIAKFLGGKANKVLENEKILDEVVETCTFKSMKDKNDLFSSDITMRTKTFIRKGGSKNWKKYLTKEQSDLIDAKFNEYFKGTILENLWIDEMTWDD</sequence>
<accession>A0A0N4Z8F3</accession>
<dbReference type="InterPro" id="IPR027417">
    <property type="entry name" value="P-loop_NTPase"/>
</dbReference>
<evidence type="ECO:0000313" key="5">
    <source>
        <dbReference type="WBParaSite" id="PTRK_0000355300.1"/>
    </source>
</evidence>
<dbReference type="Gene3D" id="3.40.50.300">
    <property type="entry name" value="P-loop containing nucleotide triphosphate hydrolases"/>
    <property type="match status" value="1"/>
</dbReference>
<reference evidence="5" key="1">
    <citation type="submission" date="2017-02" db="UniProtKB">
        <authorList>
            <consortium name="WormBaseParasite"/>
        </authorList>
    </citation>
    <scope>IDENTIFICATION</scope>
</reference>
<dbReference type="Proteomes" id="UP000038045">
    <property type="component" value="Unplaced"/>
</dbReference>
<evidence type="ECO:0000256" key="1">
    <source>
        <dbReference type="ARBA" id="ARBA00005771"/>
    </source>
</evidence>
<evidence type="ECO:0000313" key="4">
    <source>
        <dbReference type="Proteomes" id="UP000038045"/>
    </source>
</evidence>
<dbReference type="GO" id="GO:0008146">
    <property type="term" value="F:sulfotransferase activity"/>
    <property type="evidence" value="ECO:0007669"/>
    <property type="project" value="InterPro"/>
</dbReference>
<comment type="similarity">
    <text evidence="1">Belongs to the sulfotransferase 1 family.</text>
</comment>
<evidence type="ECO:0000259" key="3">
    <source>
        <dbReference type="Pfam" id="PF00685"/>
    </source>
</evidence>
<proteinExistence type="inferred from homology"/>